<evidence type="ECO:0000313" key="2">
    <source>
        <dbReference type="Proteomes" id="UP000193642"/>
    </source>
</evidence>
<keyword evidence="2" id="KW-1185">Reference proteome</keyword>
<sequence>MQNVKVYIRRPIYNNEILLPSHELAETNGQADQEPYRLVSNSHPLVLNQYDNSLELYGMLTFDPPITNGRKKHSIKACLLGECEVKLHKYGVLKFEEKKDVLRILNVVLNETDAFPEPNSSGRIELPFALLHRAPDPLPITFASPSSRVHTD</sequence>
<name>A0A1Y2B7J4_9FUNG</name>
<gene>
    <name evidence="1" type="ORF">BCR33DRAFT_565622</name>
</gene>
<protein>
    <submittedName>
        <fullName evidence="1">Uncharacterized protein</fullName>
    </submittedName>
</protein>
<dbReference type="OrthoDB" id="2129683at2759"/>
<comment type="caution">
    <text evidence="1">The sequence shown here is derived from an EMBL/GenBank/DDBJ whole genome shotgun (WGS) entry which is preliminary data.</text>
</comment>
<proteinExistence type="predicted"/>
<dbReference type="Proteomes" id="UP000193642">
    <property type="component" value="Unassembled WGS sequence"/>
</dbReference>
<dbReference type="EMBL" id="MCGO01000082">
    <property type="protein sequence ID" value="ORY30437.1"/>
    <property type="molecule type" value="Genomic_DNA"/>
</dbReference>
<reference evidence="1 2" key="1">
    <citation type="submission" date="2016-07" db="EMBL/GenBank/DDBJ databases">
        <title>Pervasive Adenine N6-methylation of Active Genes in Fungi.</title>
        <authorList>
            <consortium name="DOE Joint Genome Institute"/>
            <person name="Mondo S.J."/>
            <person name="Dannebaum R.O."/>
            <person name="Kuo R.C."/>
            <person name="Labutti K."/>
            <person name="Haridas S."/>
            <person name="Kuo A."/>
            <person name="Salamov A."/>
            <person name="Ahrendt S.R."/>
            <person name="Lipzen A."/>
            <person name="Sullivan W."/>
            <person name="Andreopoulos W.B."/>
            <person name="Clum A."/>
            <person name="Lindquist E."/>
            <person name="Daum C."/>
            <person name="Ramamoorthy G.K."/>
            <person name="Gryganskyi A."/>
            <person name="Culley D."/>
            <person name="Magnuson J.K."/>
            <person name="James T.Y."/>
            <person name="O'Malley M.A."/>
            <person name="Stajich J.E."/>
            <person name="Spatafora J.W."/>
            <person name="Visel A."/>
            <person name="Grigoriev I.V."/>
        </authorList>
    </citation>
    <scope>NUCLEOTIDE SEQUENCE [LARGE SCALE GENOMIC DNA]</scope>
    <source>
        <strain evidence="1 2">JEL800</strain>
    </source>
</reference>
<dbReference type="AlphaFoldDB" id="A0A1Y2B7J4"/>
<organism evidence="1 2">
    <name type="scientific">Rhizoclosmatium globosum</name>
    <dbReference type="NCBI Taxonomy" id="329046"/>
    <lineage>
        <taxon>Eukaryota</taxon>
        <taxon>Fungi</taxon>
        <taxon>Fungi incertae sedis</taxon>
        <taxon>Chytridiomycota</taxon>
        <taxon>Chytridiomycota incertae sedis</taxon>
        <taxon>Chytridiomycetes</taxon>
        <taxon>Chytridiales</taxon>
        <taxon>Chytriomycetaceae</taxon>
        <taxon>Rhizoclosmatium</taxon>
    </lineage>
</organism>
<accession>A0A1Y2B7J4</accession>
<evidence type="ECO:0000313" key="1">
    <source>
        <dbReference type="EMBL" id="ORY30437.1"/>
    </source>
</evidence>